<comment type="caution">
    <text evidence="2">The sequence shown here is derived from an EMBL/GenBank/DDBJ whole genome shotgun (WGS) entry which is preliminary data.</text>
</comment>
<evidence type="ECO:0000313" key="2">
    <source>
        <dbReference type="EMBL" id="MBK0396892.1"/>
    </source>
</evidence>
<keyword evidence="3" id="KW-1185">Reference proteome</keyword>
<dbReference type="Proteomes" id="UP000614058">
    <property type="component" value="Unassembled WGS sequence"/>
</dbReference>
<sequence>MPFNPPQIEKRPTEAQIRDCAEQLRSKGKSNYGESVQKYAQLRLADLAPLLADWQNEAYAAALNQPTLPKIAAAIQLKLSPAQCEKMFTVLQQFTEQGNTTAALYLAYLYSQGIHTESSLQKTAHYLRFAAGKKDWRANHLWAELLVAAPLAARDLIGNEIQADAEKWHAEMPKTDPKRIEQALRRFYDTPAAMKYAAKAKLIAAQEQGSPIAEQRIKGLTTLGALPHTDPAPQYRQIKHWLDVQLLRGGNTETVEDDILIMPENVPFLPQAEDDGIFAEQWRKLALYTGIALVALLVFTVLIKLFV</sequence>
<accession>A0ABS1BUG6</accession>
<dbReference type="RefSeq" id="WP_200522936.1">
    <property type="nucleotide sequence ID" value="NZ_JAEHNZ010000003.1"/>
</dbReference>
<protein>
    <recommendedName>
        <fullName evidence="4">Sel1 repeat</fullName>
    </recommendedName>
</protein>
<keyword evidence="1" id="KW-0812">Transmembrane</keyword>
<name>A0ABS1BUG6_9NEIS</name>
<evidence type="ECO:0008006" key="4">
    <source>
        <dbReference type="Google" id="ProtNLM"/>
    </source>
</evidence>
<keyword evidence="1" id="KW-1133">Transmembrane helix</keyword>
<dbReference type="EMBL" id="JAEHNZ010000003">
    <property type="protein sequence ID" value="MBK0396892.1"/>
    <property type="molecule type" value="Genomic_DNA"/>
</dbReference>
<dbReference type="SUPFAM" id="SSF81901">
    <property type="entry name" value="HCP-like"/>
    <property type="match status" value="1"/>
</dbReference>
<gene>
    <name evidence="2" type="ORF">JDW22_09990</name>
</gene>
<organism evidence="2 3">
    <name type="scientific">Kingella bonacorsii</name>
    <dbReference type="NCBI Taxonomy" id="2796361"/>
    <lineage>
        <taxon>Bacteria</taxon>
        <taxon>Pseudomonadati</taxon>
        <taxon>Pseudomonadota</taxon>
        <taxon>Betaproteobacteria</taxon>
        <taxon>Neisseriales</taxon>
        <taxon>Neisseriaceae</taxon>
        <taxon>Kingella</taxon>
    </lineage>
</organism>
<dbReference type="InterPro" id="IPR011990">
    <property type="entry name" value="TPR-like_helical_dom_sf"/>
</dbReference>
<evidence type="ECO:0000256" key="1">
    <source>
        <dbReference type="SAM" id="Phobius"/>
    </source>
</evidence>
<keyword evidence="1" id="KW-0472">Membrane</keyword>
<reference evidence="2 3" key="1">
    <citation type="journal article" date="2021" name="Pathogens">
        <title>Isolation and Characterization of Kingella bonacorsii sp. nov., A Novel Kingella Species Detected in a Stable Periodontitis Subject.</title>
        <authorList>
            <person name="Antezack A."/>
            <person name="Boxberger M."/>
            <person name="Rolland C."/>
            <person name="Monnet-Corti V."/>
            <person name="La Scola B."/>
        </authorList>
    </citation>
    <scope>NUCLEOTIDE SEQUENCE [LARGE SCALE GENOMIC DNA]</scope>
    <source>
        <strain evidence="2 3">Marseille-Q4569</strain>
    </source>
</reference>
<proteinExistence type="predicted"/>
<dbReference type="Gene3D" id="1.25.40.10">
    <property type="entry name" value="Tetratricopeptide repeat domain"/>
    <property type="match status" value="1"/>
</dbReference>
<feature type="transmembrane region" description="Helical" evidence="1">
    <location>
        <begin position="285"/>
        <end position="306"/>
    </location>
</feature>
<evidence type="ECO:0000313" key="3">
    <source>
        <dbReference type="Proteomes" id="UP000614058"/>
    </source>
</evidence>